<evidence type="ECO:0000256" key="1">
    <source>
        <dbReference type="SAM" id="MobiDB-lite"/>
    </source>
</evidence>
<dbReference type="EMBL" id="KV453915">
    <property type="protein sequence ID" value="ODV77619.1"/>
    <property type="molecule type" value="Genomic_DNA"/>
</dbReference>
<accession>A0A1E4SDM6</accession>
<feature type="region of interest" description="Disordered" evidence="1">
    <location>
        <begin position="67"/>
        <end position="132"/>
    </location>
</feature>
<sequence>MSHPAASVKSIFSGKVNLDSLEDFDQLEYPSNRSYNLEYDKSNFDYEDDASSRFSHDSNYSFGSKNGSARLSEAGPGSNHISRLSSGSFNSDIHQRLDSESSSMMGNPGQEYTPSLSEPISRPLSRNSTTSCLSVTATKDGIEGKKFHRSGPSPYSAKIIANMMWNQQQQQLHGQGSLSPTLSNTGPIPPSKLAQLNSAKPPEFPSARTPTISSNISEQNYSQNSFKTTDAEFDGDAGFSKEKRATLFEKDFAHDGSIPPPITLNEKIDMLNTDTLEKR</sequence>
<feature type="compositionally biased region" description="Polar residues" evidence="1">
    <location>
        <begin position="79"/>
        <end position="92"/>
    </location>
</feature>
<proteinExistence type="predicted"/>
<feature type="compositionally biased region" description="Low complexity" evidence="1">
    <location>
        <begin position="168"/>
        <end position="179"/>
    </location>
</feature>
<evidence type="ECO:0000313" key="3">
    <source>
        <dbReference type="Proteomes" id="UP000094285"/>
    </source>
</evidence>
<reference evidence="3" key="1">
    <citation type="submission" date="2016-05" db="EMBL/GenBank/DDBJ databases">
        <title>Comparative genomics of biotechnologically important yeasts.</title>
        <authorList>
            <consortium name="DOE Joint Genome Institute"/>
            <person name="Riley R."/>
            <person name="Haridas S."/>
            <person name="Wolfe K.H."/>
            <person name="Lopes M.R."/>
            <person name="Hittinger C.T."/>
            <person name="Goker M."/>
            <person name="Salamov A."/>
            <person name="Wisecaver J."/>
            <person name="Long T.M."/>
            <person name="Aerts A.L."/>
            <person name="Barry K."/>
            <person name="Choi C."/>
            <person name="Clum A."/>
            <person name="Coughlan A.Y."/>
            <person name="Deshpande S."/>
            <person name="Douglass A.P."/>
            <person name="Hanson S.J."/>
            <person name="Klenk H.-P."/>
            <person name="Labutti K."/>
            <person name="Lapidus A."/>
            <person name="Lindquist E."/>
            <person name="Lipzen A."/>
            <person name="Meier-Kolthoff J.P."/>
            <person name="Ohm R.A."/>
            <person name="Otillar R.P."/>
            <person name="Pangilinan J."/>
            <person name="Peng Y."/>
            <person name="Rokas A."/>
            <person name="Rosa C.A."/>
            <person name="Scheuner C."/>
            <person name="Sibirny A.A."/>
            <person name="Slot J.C."/>
            <person name="Stielow J.B."/>
            <person name="Sun H."/>
            <person name="Kurtzman C.P."/>
            <person name="Blackwell M."/>
            <person name="Grigoriev I.V."/>
            <person name="Jeffries T.W."/>
        </authorList>
    </citation>
    <scope>NUCLEOTIDE SEQUENCE [LARGE SCALE GENOMIC DNA]</scope>
    <source>
        <strain evidence="3">NRRL Y-17324</strain>
    </source>
</reference>
<protein>
    <submittedName>
        <fullName evidence="2">Uncharacterized protein</fullName>
    </submittedName>
</protein>
<organism evidence="2 3">
    <name type="scientific">Suhomyces tanzawaensis NRRL Y-17324</name>
    <dbReference type="NCBI Taxonomy" id="984487"/>
    <lineage>
        <taxon>Eukaryota</taxon>
        <taxon>Fungi</taxon>
        <taxon>Dikarya</taxon>
        <taxon>Ascomycota</taxon>
        <taxon>Saccharomycotina</taxon>
        <taxon>Pichiomycetes</taxon>
        <taxon>Debaryomycetaceae</taxon>
        <taxon>Suhomyces</taxon>
    </lineage>
</organism>
<keyword evidence="3" id="KW-1185">Reference proteome</keyword>
<dbReference type="RefSeq" id="XP_020062741.1">
    <property type="nucleotide sequence ID" value="XM_020208565.1"/>
</dbReference>
<gene>
    <name evidence="2" type="ORF">CANTADRAFT_340033</name>
</gene>
<dbReference type="Proteomes" id="UP000094285">
    <property type="component" value="Unassembled WGS sequence"/>
</dbReference>
<feature type="compositionally biased region" description="Polar residues" evidence="1">
    <location>
        <begin position="208"/>
        <end position="217"/>
    </location>
</feature>
<feature type="compositionally biased region" description="Polar residues" evidence="1">
    <location>
        <begin position="100"/>
        <end position="132"/>
    </location>
</feature>
<evidence type="ECO:0000313" key="2">
    <source>
        <dbReference type="EMBL" id="ODV77619.1"/>
    </source>
</evidence>
<name>A0A1E4SDM6_9ASCO</name>
<feature type="region of interest" description="Disordered" evidence="1">
    <location>
        <begin position="168"/>
        <end position="217"/>
    </location>
</feature>
<dbReference type="OrthoDB" id="3981113at2759"/>
<dbReference type="GeneID" id="30982702"/>
<dbReference type="AlphaFoldDB" id="A0A1E4SDM6"/>